<evidence type="ECO:0000256" key="1">
    <source>
        <dbReference type="SAM" id="Phobius"/>
    </source>
</evidence>
<reference evidence="3" key="1">
    <citation type="submission" date="2016-10" db="EMBL/GenBank/DDBJ databases">
        <authorList>
            <person name="Varghese N."/>
        </authorList>
    </citation>
    <scope>NUCLEOTIDE SEQUENCE [LARGE SCALE GENOMIC DNA]</scope>
    <source>
        <strain evidence="3">DSM 18820</strain>
    </source>
</reference>
<name>A0A1I7G8M8_9BACT</name>
<evidence type="ECO:0008006" key="4">
    <source>
        <dbReference type="Google" id="ProtNLM"/>
    </source>
</evidence>
<dbReference type="Proteomes" id="UP000182491">
    <property type="component" value="Unassembled WGS sequence"/>
</dbReference>
<organism evidence="2 3">
    <name type="scientific">Pontibacter akesuensis</name>
    <dbReference type="NCBI Taxonomy" id="388950"/>
    <lineage>
        <taxon>Bacteria</taxon>
        <taxon>Pseudomonadati</taxon>
        <taxon>Bacteroidota</taxon>
        <taxon>Cytophagia</taxon>
        <taxon>Cytophagales</taxon>
        <taxon>Hymenobacteraceae</taxon>
        <taxon>Pontibacter</taxon>
    </lineage>
</organism>
<proteinExistence type="predicted"/>
<sequence>MIIKYRNSNPAPRWKYKATLVFGYRVAFWGLAALFLFFLLAATLPDKGVSPLVLKTEQLPFAPKEFYIAEVVDARSDKKTVARLIPVPAPGAASSTVAQPVDLQGGGLAAVKQFISKGLKQNTSLRPVTIRLKEMSIVETPAPQGRVEGKAVVGMEFEVMREGELVKLTEYRGGMRYIRPASQTDVAEPALRQSLVEALKYLNTWINKEANTNESLAKGIKVNFSNYKGVASRDTVFYSPSRLLKWDDFSGSPSKPSKYAAAIFPSFDFVGHTKVIDGIVHVNLEMKVYMLPASSWVKAGHLDAYGLNHEQKHFDIAKLVAERFKHKITPEILSLADYNSIIQYHYIESFREMNQLQEQYDAETQHGLNEAAQAKWNKKLEEELGKL</sequence>
<gene>
    <name evidence="2" type="ORF">SAMN04487941_0820</name>
</gene>
<evidence type="ECO:0000313" key="3">
    <source>
        <dbReference type="Proteomes" id="UP000182491"/>
    </source>
</evidence>
<dbReference type="STRING" id="388950.GCA_001611675_03955"/>
<dbReference type="EMBL" id="FPCA01000001">
    <property type="protein sequence ID" value="SFU44800.1"/>
    <property type="molecule type" value="Genomic_DNA"/>
</dbReference>
<keyword evidence="1" id="KW-0812">Transmembrane</keyword>
<evidence type="ECO:0000313" key="2">
    <source>
        <dbReference type="EMBL" id="SFU44800.1"/>
    </source>
</evidence>
<keyword evidence="1" id="KW-1133">Transmembrane helix</keyword>
<dbReference type="RefSeq" id="WP_082815315.1">
    <property type="nucleotide sequence ID" value="NZ_BMXC01000001.1"/>
</dbReference>
<feature type="transmembrane region" description="Helical" evidence="1">
    <location>
        <begin position="21"/>
        <end position="44"/>
    </location>
</feature>
<accession>A0A1I7G8M8</accession>
<protein>
    <recommendedName>
        <fullName evidence="4">DUF922 domain-containing protein</fullName>
    </recommendedName>
</protein>
<dbReference type="AlphaFoldDB" id="A0A1I7G8M8"/>
<keyword evidence="3" id="KW-1185">Reference proteome</keyword>
<keyword evidence="1" id="KW-0472">Membrane</keyword>